<feature type="compositionally biased region" description="Low complexity" evidence="1">
    <location>
        <begin position="187"/>
        <end position="204"/>
    </location>
</feature>
<gene>
    <name evidence="2" type="ORF">GCM10010269_25500</name>
</gene>
<feature type="compositionally biased region" description="Polar residues" evidence="1">
    <location>
        <begin position="42"/>
        <end position="55"/>
    </location>
</feature>
<evidence type="ECO:0000313" key="2">
    <source>
        <dbReference type="EMBL" id="GGR85288.1"/>
    </source>
</evidence>
<feature type="region of interest" description="Disordered" evidence="1">
    <location>
        <begin position="311"/>
        <end position="343"/>
    </location>
</feature>
<feature type="region of interest" description="Disordered" evidence="1">
    <location>
        <begin position="134"/>
        <end position="207"/>
    </location>
</feature>
<protein>
    <recommendedName>
        <fullName evidence="4">DUF4232 domain-containing protein</fullName>
    </recommendedName>
</protein>
<name>A0A918L3G0_9ACTN</name>
<feature type="compositionally biased region" description="Gly residues" evidence="1">
    <location>
        <begin position="174"/>
        <end position="186"/>
    </location>
</feature>
<evidence type="ECO:0008006" key="4">
    <source>
        <dbReference type="Google" id="ProtNLM"/>
    </source>
</evidence>
<feature type="region of interest" description="Disordered" evidence="1">
    <location>
        <begin position="1"/>
        <end position="71"/>
    </location>
</feature>
<reference evidence="2" key="2">
    <citation type="submission" date="2020-09" db="EMBL/GenBank/DDBJ databases">
        <authorList>
            <person name="Sun Q."/>
            <person name="Ohkuma M."/>
        </authorList>
    </citation>
    <scope>NUCLEOTIDE SEQUENCE</scope>
    <source>
        <strain evidence="2">JCM 4386</strain>
    </source>
</reference>
<feature type="compositionally biased region" description="Low complexity" evidence="1">
    <location>
        <begin position="325"/>
        <end position="343"/>
    </location>
</feature>
<keyword evidence="3" id="KW-1185">Reference proteome</keyword>
<feature type="compositionally biased region" description="Gly residues" evidence="1">
    <location>
        <begin position="315"/>
        <end position="324"/>
    </location>
</feature>
<reference evidence="2" key="1">
    <citation type="journal article" date="2014" name="Int. J. Syst. Evol. Microbiol.">
        <title>Complete genome sequence of Corynebacterium casei LMG S-19264T (=DSM 44701T), isolated from a smear-ripened cheese.</title>
        <authorList>
            <consortium name="US DOE Joint Genome Institute (JGI-PGF)"/>
            <person name="Walter F."/>
            <person name="Albersmeier A."/>
            <person name="Kalinowski J."/>
            <person name="Ruckert C."/>
        </authorList>
    </citation>
    <scope>NUCLEOTIDE SEQUENCE</scope>
    <source>
        <strain evidence="2">JCM 4386</strain>
    </source>
</reference>
<dbReference type="EMBL" id="BMTL01000009">
    <property type="protein sequence ID" value="GGR85288.1"/>
    <property type="molecule type" value="Genomic_DNA"/>
</dbReference>
<accession>A0A918L3G0</accession>
<feature type="compositionally biased region" description="Basic and acidic residues" evidence="1">
    <location>
        <begin position="1"/>
        <end position="12"/>
    </location>
</feature>
<organism evidence="2 3">
    <name type="scientific">Streptomyces humidus</name>
    <dbReference type="NCBI Taxonomy" id="52259"/>
    <lineage>
        <taxon>Bacteria</taxon>
        <taxon>Bacillati</taxon>
        <taxon>Actinomycetota</taxon>
        <taxon>Actinomycetes</taxon>
        <taxon>Kitasatosporales</taxon>
        <taxon>Streptomycetaceae</taxon>
        <taxon>Streptomyces</taxon>
    </lineage>
</organism>
<evidence type="ECO:0000313" key="3">
    <source>
        <dbReference type="Proteomes" id="UP000606194"/>
    </source>
</evidence>
<proteinExistence type="predicted"/>
<evidence type="ECO:0000256" key="1">
    <source>
        <dbReference type="SAM" id="MobiDB-lite"/>
    </source>
</evidence>
<comment type="caution">
    <text evidence="2">The sequence shown here is derived from an EMBL/GenBank/DDBJ whole genome shotgun (WGS) entry which is preliminary data.</text>
</comment>
<dbReference type="Proteomes" id="UP000606194">
    <property type="component" value="Unassembled WGS sequence"/>
</dbReference>
<sequence length="395" mass="38068">MSGAAGERDPHGLPDGPGGPGSPDGPERDEPLAGHGPPSPAQQPKQSHAGNSTVNHRLDDQGPDGLDSDEPALRRMLQDAVQELEPRDGALDHLRRAVPVRRARKRQAAVGMAAAALFLGTAVPAVLHVSNAGGSDADPSVAGRASQALGGVDQGKNPDGAASGEIGDSSGKSGEPGTGGATGSGPGKESSGGTASAGPAVSSPASPPGCLPAQLKAADPTVAVPDAAGIVYGVFRVQNSSTAACTVGGAVSLTYDAQGAADASKITVSAHASGDVAAGLPDPSLDVARLTLAPGSAYEVKFAWAPSQTCPATGGADGGDGGGTASPSPTPSGQPGTTGGETASGATAQLYAADGTADGSVVVSYKAEDGSAVAKATVPNACAGTIYRTGVLASS</sequence>
<dbReference type="AlphaFoldDB" id="A0A918L3G0"/>